<keyword evidence="2" id="KW-1185">Reference proteome</keyword>
<dbReference type="EMBL" id="ML996583">
    <property type="protein sequence ID" value="KAF2753606.1"/>
    <property type="molecule type" value="Genomic_DNA"/>
</dbReference>
<dbReference type="OrthoDB" id="5284003at2759"/>
<sequence>MAPLNFASLSVEIKSLIVAHVTRPTDLKNLCLTSKQLHEIAVRPLYNEVTLDIGSPQDILLSSFLSPNNIGLKHIKKVDLYLATVLDPCNQLQQANFTIRLLIEFLPENILEKFSWHPWELFSGENLLLLYKKQRRMKWMEAIAMDRPMVAELEKLPQIDECFSEVRKLGLYPDSRAVLDYCQFLVSRTKNIEKITLHASFDDLASDPIPPRELNDSSGGPGLITSSIFSHMMPFDKCTPMSLRELTLQKVSLKFCQDTYTKIIEFSNVMSLRVFLCPGAECFFAELSKSSKLPVRLETLEFKHEDNNEHDGLSTLDNFLCLTSGLRSLALDIANVKDLPAPAGIVRHASTLKQLNVHAGKGDMDCQDDEIVYSIEHFEQICKACTAIEQLSVAFPATCAVRSNTENFSAFETAVGDIPSLITLNITTWPSSSTSSSTSSRLPQKIYEHLLQGMAQQGFEKSIKHAEENKRSSRLAVIAFGSSDKVYDREDSKHQMIFAKGKQPDLLGNERYTAIQVSWCLRKFVESRSDILDFSLSRSCRPPIREELPSDDSI</sequence>
<proteinExistence type="predicted"/>
<dbReference type="Proteomes" id="UP000799437">
    <property type="component" value="Unassembled WGS sequence"/>
</dbReference>
<dbReference type="GeneID" id="54480505"/>
<gene>
    <name evidence="1" type="ORF">EJ05DRAFT_165717</name>
</gene>
<accession>A0A6A6VUZ4</accession>
<dbReference type="AlphaFoldDB" id="A0A6A6VUZ4"/>
<reference evidence="1" key="1">
    <citation type="journal article" date="2020" name="Stud. Mycol.">
        <title>101 Dothideomycetes genomes: a test case for predicting lifestyles and emergence of pathogens.</title>
        <authorList>
            <person name="Haridas S."/>
            <person name="Albert R."/>
            <person name="Binder M."/>
            <person name="Bloem J."/>
            <person name="Labutti K."/>
            <person name="Salamov A."/>
            <person name="Andreopoulos B."/>
            <person name="Baker S."/>
            <person name="Barry K."/>
            <person name="Bills G."/>
            <person name="Bluhm B."/>
            <person name="Cannon C."/>
            <person name="Castanera R."/>
            <person name="Culley D."/>
            <person name="Daum C."/>
            <person name="Ezra D."/>
            <person name="Gonzalez J."/>
            <person name="Henrissat B."/>
            <person name="Kuo A."/>
            <person name="Liang C."/>
            <person name="Lipzen A."/>
            <person name="Lutzoni F."/>
            <person name="Magnuson J."/>
            <person name="Mondo S."/>
            <person name="Nolan M."/>
            <person name="Ohm R."/>
            <person name="Pangilinan J."/>
            <person name="Park H.-J."/>
            <person name="Ramirez L."/>
            <person name="Alfaro M."/>
            <person name="Sun H."/>
            <person name="Tritt A."/>
            <person name="Yoshinaga Y."/>
            <person name="Zwiers L.-H."/>
            <person name="Turgeon B."/>
            <person name="Goodwin S."/>
            <person name="Spatafora J."/>
            <person name="Crous P."/>
            <person name="Grigoriev I."/>
        </authorList>
    </citation>
    <scope>NUCLEOTIDE SEQUENCE</scope>
    <source>
        <strain evidence="1">CBS 121739</strain>
    </source>
</reference>
<name>A0A6A6VUZ4_9PEZI</name>
<evidence type="ECO:0000313" key="2">
    <source>
        <dbReference type="Proteomes" id="UP000799437"/>
    </source>
</evidence>
<evidence type="ECO:0000313" key="1">
    <source>
        <dbReference type="EMBL" id="KAF2753606.1"/>
    </source>
</evidence>
<dbReference type="RefSeq" id="XP_033596057.1">
    <property type="nucleotide sequence ID" value="XM_033739451.1"/>
</dbReference>
<protein>
    <submittedName>
        <fullName evidence="1">Uncharacterized protein</fullName>
    </submittedName>
</protein>
<organism evidence="1 2">
    <name type="scientific">Pseudovirgaria hyperparasitica</name>
    <dbReference type="NCBI Taxonomy" id="470096"/>
    <lineage>
        <taxon>Eukaryota</taxon>
        <taxon>Fungi</taxon>
        <taxon>Dikarya</taxon>
        <taxon>Ascomycota</taxon>
        <taxon>Pezizomycotina</taxon>
        <taxon>Dothideomycetes</taxon>
        <taxon>Dothideomycetes incertae sedis</taxon>
        <taxon>Acrospermales</taxon>
        <taxon>Acrospermaceae</taxon>
        <taxon>Pseudovirgaria</taxon>
    </lineage>
</organism>